<accession>A0ABW2KLK7</accession>
<organism evidence="1 2">
    <name type="scientific">Marinactinospora rubrisoli</name>
    <dbReference type="NCBI Taxonomy" id="2715399"/>
    <lineage>
        <taxon>Bacteria</taxon>
        <taxon>Bacillati</taxon>
        <taxon>Actinomycetota</taxon>
        <taxon>Actinomycetes</taxon>
        <taxon>Streptosporangiales</taxon>
        <taxon>Nocardiopsidaceae</taxon>
        <taxon>Marinactinospora</taxon>
    </lineage>
</organism>
<protein>
    <recommendedName>
        <fullName evidence="3">DUF1877 family protein</fullName>
    </recommendedName>
</protein>
<keyword evidence="2" id="KW-1185">Reference proteome</keyword>
<evidence type="ECO:0000313" key="2">
    <source>
        <dbReference type="Proteomes" id="UP001596540"/>
    </source>
</evidence>
<dbReference type="RefSeq" id="WP_379873383.1">
    <property type="nucleotide sequence ID" value="NZ_JBHTBH010000013.1"/>
</dbReference>
<gene>
    <name evidence="1" type="ORF">ACFQRF_23685</name>
</gene>
<proteinExistence type="predicted"/>
<comment type="caution">
    <text evidence="1">The sequence shown here is derived from an EMBL/GenBank/DDBJ whole genome shotgun (WGS) entry which is preliminary data.</text>
</comment>
<evidence type="ECO:0000313" key="1">
    <source>
        <dbReference type="EMBL" id="MFC7330738.1"/>
    </source>
</evidence>
<name>A0ABW2KLK7_9ACTN</name>
<evidence type="ECO:0008006" key="3">
    <source>
        <dbReference type="Google" id="ProtNLM"/>
    </source>
</evidence>
<reference evidence="2" key="1">
    <citation type="journal article" date="2019" name="Int. J. Syst. Evol. Microbiol.">
        <title>The Global Catalogue of Microorganisms (GCM) 10K type strain sequencing project: providing services to taxonomists for standard genome sequencing and annotation.</title>
        <authorList>
            <consortium name="The Broad Institute Genomics Platform"/>
            <consortium name="The Broad Institute Genome Sequencing Center for Infectious Disease"/>
            <person name="Wu L."/>
            <person name="Ma J."/>
        </authorList>
    </citation>
    <scope>NUCLEOTIDE SEQUENCE [LARGE SCALE GENOMIC DNA]</scope>
    <source>
        <strain evidence="2">CGMCC 4.7382</strain>
    </source>
</reference>
<dbReference type="Proteomes" id="UP001596540">
    <property type="component" value="Unassembled WGS sequence"/>
</dbReference>
<dbReference type="EMBL" id="JBHTBH010000013">
    <property type="protein sequence ID" value="MFC7330738.1"/>
    <property type="molecule type" value="Genomic_DNA"/>
</dbReference>
<sequence>MGALYGYYRAADAQAAVRVADEPGGPTVANSSWDAVDGKGIDPAVVLGRLVALVRDTPWHTGLVDGTVVWPAGGYPADWERVPENSPWVTGPWIEELGPAARDTLAGIDNARIADLAARWARIEEFDRQAEPFALQSFLERLVLLARRARAAGEKLYCWSSL</sequence>